<dbReference type="Pfam" id="PF04343">
    <property type="entry name" value="DUF488"/>
    <property type="match status" value="1"/>
</dbReference>
<dbReference type="STRING" id="1776334.APZ16_06880"/>
<proteinExistence type="predicted"/>
<organism evidence="1 2">
    <name type="scientific">Hadarchaeum yellowstonense</name>
    <dbReference type="NCBI Taxonomy" id="1776334"/>
    <lineage>
        <taxon>Archaea</taxon>
        <taxon>Methanobacteriati</taxon>
        <taxon>Candidatus Hadarchaeota</taxon>
        <taxon>Candidatus Hadarchaeia</taxon>
        <taxon>Candidatus Hadarchaeales</taxon>
        <taxon>Candidatus Hadarchaeaceae</taxon>
        <taxon>Candidatus Hadarchaeum</taxon>
    </lineage>
</organism>
<dbReference type="PIRSF" id="PIRSF024492">
    <property type="entry name" value="UCP024492"/>
    <property type="match status" value="1"/>
</dbReference>
<dbReference type="AlphaFoldDB" id="A0A147JU69"/>
<dbReference type="Proteomes" id="UP000074294">
    <property type="component" value="Unassembled WGS sequence"/>
</dbReference>
<evidence type="ECO:0000313" key="1">
    <source>
        <dbReference type="EMBL" id="KUO39994.1"/>
    </source>
</evidence>
<evidence type="ECO:0000313" key="2">
    <source>
        <dbReference type="Proteomes" id="UP000074294"/>
    </source>
</evidence>
<reference evidence="1 2" key="1">
    <citation type="journal article" date="2016" name="Nat. Microbiol.">
        <title>Genomic inference of the metabolism of cosmopolitan subsurface Archaea, Hadesarchaea.</title>
        <authorList>
            <person name="Baker B.J."/>
            <person name="Saw J.H."/>
            <person name="Lind A.E."/>
            <person name="Lazar C.S."/>
            <person name="Hinrichs K.-U."/>
            <person name="Teske A.P."/>
            <person name="Ettema T.J."/>
        </authorList>
    </citation>
    <scope>NUCLEOTIDE SEQUENCE [LARGE SCALE GENOMIC DNA]</scope>
</reference>
<dbReference type="PANTHER" id="PTHR39337">
    <property type="entry name" value="BLR5642 PROTEIN"/>
    <property type="match status" value="1"/>
</dbReference>
<evidence type="ECO:0008006" key="3">
    <source>
        <dbReference type="Google" id="ProtNLM"/>
    </source>
</evidence>
<sequence>MPKIFTVGYGSQKFEDFVGLLMRLGVKRVIDVRRFPTSKWPEFVKESLQSSLPARGIDYVHLQELGGYRGGYEKYTRTKEFRSGLEKLVRLASEDLSAIMCVETHPKACHRRFVAERLKKLGWEVVHIGRKGEVLDYPKKPD</sequence>
<dbReference type="InterPro" id="IPR007438">
    <property type="entry name" value="DUF488"/>
</dbReference>
<name>A0A147JU69_HADYE</name>
<comment type="caution">
    <text evidence="1">The sequence shown here is derived from an EMBL/GenBank/DDBJ whole genome shotgun (WGS) entry which is preliminary data.</text>
</comment>
<gene>
    <name evidence="1" type="ORF">APZ16_06880</name>
</gene>
<dbReference type="PANTHER" id="PTHR39337:SF1">
    <property type="entry name" value="BLR5642 PROTEIN"/>
    <property type="match status" value="1"/>
</dbReference>
<accession>A0A147JU69</accession>
<protein>
    <recommendedName>
        <fullName evidence="3">DUF488 domain-containing protein</fullName>
    </recommendedName>
</protein>
<dbReference type="InterPro" id="IPR014519">
    <property type="entry name" value="UCP024492"/>
</dbReference>
<dbReference type="EMBL" id="LQMQ01000050">
    <property type="protein sequence ID" value="KUO39994.1"/>
    <property type="molecule type" value="Genomic_DNA"/>
</dbReference>